<feature type="region of interest" description="Disordered" evidence="1">
    <location>
        <begin position="18"/>
        <end position="45"/>
    </location>
</feature>
<feature type="region of interest" description="Disordered" evidence="1">
    <location>
        <begin position="124"/>
        <end position="151"/>
    </location>
</feature>
<feature type="compositionally biased region" description="Basic and acidic residues" evidence="1">
    <location>
        <begin position="205"/>
        <end position="215"/>
    </location>
</feature>
<accession>L1KKP9</accession>
<dbReference type="AlphaFoldDB" id="L1KKP9"/>
<proteinExistence type="predicted"/>
<keyword evidence="2" id="KW-1133">Transmembrane helix</keyword>
<evidence type="ECO:0000256" key="2">
    <source>
        <dbReference type="SAM" id="Phobius"/>
    </source>
</evidence>
<name>L1KKP9_9ACTN</name>
<evidence type="ECO:0000313" key="4">
    <source>
        <dbReference type="Proteomes" id="UP000010411"/>
    </source>
</evidence>
<evidence type="ECO:0000313" key="3">
    <source>
        <dbReference type="EMBL" id="EKX60953.1"/>
    </source>
</evidence>
<feature type="compositionally biased region" description="Low complexity" evidence="1">
    <location>
        <begin position="216"/>
        <end position="225"/>
    </location>
</feature>
<reference evidence="3 4" key="1">
    <citation type="submission" date="2012-11" db="EMBL/GenBank/DDBJ databases">
        <authorList>
            <person name="Huguet-Tapia J.C."/>
            <person name="Durkin A.S."/>
            <person name="Pettis G.S."/>
            <person name="Badger J.H."/>
        </authorList>
    </citation>
    <scope>NUCLEOTIDE SEQUENCE [LARGE SCALE GENOMIC DNA]</scope>
    <source>
        <strain evidence="3 4">91-03</strain>
    </source>
</reference>
<keyword evidence="2" id="KW-0812">Transmembrane</keyword>
<dbReference type="PATRIC" id="fig|698759.3.peg.8339"/>
<dbReference type="Proteomes" id="UP000010411">
    <property type="component" value="Unassembled WGS sequence"/>
</dbReference>
<feature type="compositionally biased region" description="Basic and acidic residues" evidence="1">
    <location>
        <begin position="23"/>
        <end position="36"/>
    </location>
</feature>
<gene>
    <name evidence="3" type="ORF">STRIP9103_05155</name>
</gene>
<comment type="caution">
    <text evidence="3">The sequence shown here is derived from an EMBL/GenBank/DDBJ whole genome shotgun (WGS) entry which is preliminary data.</text>
</comment>
<keyword evidence="2" id="KW-0472">Membrane</keyword>
<sequence length="268" mass="27429">MKATSACRRGACRYPIALSPQHGGERAGGHRSETRPGEPLVKWSPRDRSAGHLLLGEVVATAGLVLLIFGPARTDRLRFARGRGGRAGAGGAHLPARPDGGRAVGSLTNTAQMAVIGCGGQSRLAAAGGPGVPEKARPPAPPGRRLHRPRPEGHVAAVDVAVEDHMGARNVLPPARSSMLPAPGPPPAPSPATARPPNAWNRPCRRPETGDRRPETAAAPACSTTPTPPGAATPAAADTVPAPIASRTPFTRPAPGLRRPPPISLVAC</sequence>
<feature type="compositionally biased region" description="Low complexity" evidence="1">
    <location>
        <begin position="232"/>
        <end position="245"/>
    </location>
</feature>
<feature type="transmembrane region" description="Helical" evidence="2">
    <location>
        <begin position="50"/>
        <end position="69"/>
    </location>
</feature>
<dbReference type="EMBL" id="AEJC01000626">
    <property type="protein sequence ID" value="EKX60953.1"/>
    <property type="molecule type" value="Genomic_DNA"/>
</dbReference>
<feature type="compositionally biased region" description="Pro residues" evidence="1">
    <location>
        <begin position="258"/>
        <end position="268"/>
    </location>
</feature>
<keyword evidence="4" id="KW-1185">Reference proteome</keyword>
<evidence type="ECO:0000256" key="1">
    <source>
        <dbReference type="SAM" id="MobiDB-lite"/>
    </source>
</evidence>
<feature type="region of interest" description="Disordered" evidence="1">
    <location>
        <begin position="171"/>
        <end position="268"/>
    </location>
</feature>
<protein>
    <submittedName>
        <fullName evidence="3">Uncharacterized protein</fullName>
    </submittedName>
</protein>
<organism evidence="3 4">
    <name type="scientific">Streptomyces ipomoeae 91-03</name>
    <dbReference type="NCBI Taxonomy" id="698759"/>
    <lineage>
        <taxon>Bacteria</taxon>
        <taxon>Bacillati</taxon>
        <taxon>Actinomycetota</taxon>
        <taxon>Actinomycetes</taxon>
        <taxon>Kitasatosporales</taxon>
        <taxon>Streptomycetaceae</taxon>
        <taxon>Streptomyces</taxon>
    </lineage>
</organism>